<accession>A0A8T2VI42</accession>
<keyword evidence="2" id="KW-1185">Reference proteome</keyword>
<reference evidence="1" key="1">
    <citation type="submission" date="2021-08" db="EMBL/GenBank/DDBJ databases">
        <title>WGS assembly of Ceratopteris richardii.</title>
        <authorList>
            <person name="Marchant D.B."/>
            <person name="Chen G."/>
            <person name="Jenkins J."/>
            <person name="Shu S."/>
            <person name="Leebens-Mack J."/>
            <person name="Grimwood J."/>
            <person name="Schmutz J."/>
            <person name="Soltis P."/>
            <person name="Soltis D."/>
            <person name="Chen Z.-H."/>
        </authorList>
    </citation>
    <scope>NUCLEOTIDE SEQUENCE</scope>
    <source>
        <strain evidence="1">Whitten #5841</strain>
        <tissue evidence="1">Leaf</tissue>
    </source>
</reference>
<evidence type="ECO:0000313" key="1">
    <source>
        <dbReference type="EMBL" id="KAH7444129.1"/>
    </source>
</evidence>
<name>A0A8T2VI42_CERRI</name>
<organism evidence="1 2">
    <name type="scientific">Ceratopteris richardii</name>
    <name type="common">Triangle waterfern</name>
    <dbReference type="NCBI Taxonomy" id="49495"/>
    <lineage>
        <taxon>Eukaryota</taxon>
        <taxon>Viridiplantae</taxon>
        <taxon>Streptophyta</taxon>
        <taxon>Embryophyta</taxon>
        <taxon>Tracheophyta</taxon>
        <taxon>Polypodiopsida</taxon>
        <taxon>Polypodiidae</taxon>
        <taxon>Polypodiales</taxon>
        <taxon>Pteridineae</taxon>
        <taxon>Pteridaceae</taxon>
        <taxon>Parkerioideae</taxon>
        <taxon>Ceratopteris</taxon>
    </lineage>
</organism>
<dbReference type="Proteomes" id="UP000825935">
    <property type="component" value="Chromosome 2"/>
</dbReference>
<protein>
    <submittedName>
        <fullName evidence="1">Uncharacterized protein</fullName>
    </submittedName>
</protein>
<sequence>MISPSNCLLHTIKVKDWFDIPIMDLALADIVGAGLTMWQQGFEGQVYEFEGRLSYSSQMVLKPTNKMSSMASDSKIERICFLPKMFIV</sequence>
<proteinExistence type="predicted"/>
<gene>
    <name evidence="1" type="ORF">KP509_02G065900</name>
</gene>
<dbReference type="AlphaFoldDB" id="A0A8T2VI42"/>
<dbReference type="EMBL" id="CM035407">
    <property type="protein sequence ID" value="KAH7444129.1"/>
    <property type="molecule type" value="Genomic_DNA"/>
</dbReference>
<evidence type="ECO:0000313" key="2">
    <source>
        <dbReference type="Proteomes" id="UP000825935"/>
    </source>
</evidence>
<comment type="caution">
    <text evidence="1">The sequence shown here is derived from an EMBL/GenBank/DDBJ whole genome shotgun (WGS) entry which is preliminary data.</text>
</comment>